<dbReference type="Proteomes" id="UP001597169">
    <property type="component" value="Unassembled WGS sequence"/>
</dbReference>
<name>A0ABW3Q1Z6_9BACL</name>
<feature type="transmembrane region" description="Helical" evidence="1">
    <location>
        <begin position="12"/>
        <end position="28"/>
    </location>
</feature>
<accession>A0ABW3Q1Z6</accession>
<proteinExistence type="predicted"/>
<dbReference type="InterPro" id="IPR032111">
    <property type="entry name" value="Clostridium_phage_holin"/>
</dbReference>
<keyword evidence="1" id="KW-1133">Transmembrane helix</keyword>
<keyword evidence="1" id="KW-0472">Membrane</keyword>
<dbReference type="EMBL" id="JBHTKX010000001">
    <property type="protein sequence ID" value="MFD1128250.1"/>
    <property type="molecule type" value="Genomic_DNA"/>
</dbReference>
<evidence type="ECO:0000256" key="1">
    <source>
        <dbReference type="SAM" id="Phobius"/>
    </source>
</evidence>
<gene>
    <name evidence="2" type="ORF">ACFQ3J_08705</name>
</gene>
<feature type="transmembrane region" description="Helical" evidence="1">
    <location>
        <begin position="37"/>
        <end position="56"/>
    </location>
</feature>
<keyword evidence="1" id="KW-0812">Transmembrane</keyword>
<dbReference type="Pfam" id="PF16079">
    <property type="entry name" value="Phage_holin_5_2"/>
    <property type="match status" value="1"/>
</dbReference>
<dbReference type="RefSeq" id="WP_251583549.1">
    <property type="nucleotide sequence ID" value="NZ_JBHTKX010000001.1"/>
</dbReference>
<evidence type="ECO:0000313" key="2">
    <source>
        <dbReference type="EMBL" id="MFD1128250.1"/>
    </source>
</evidence>
<reference evidence="3" key="1">
    <citation type="journal article" date="2019" name="Int. J. Syst. Evol. Microbiol.">
        <title>The Global Catalogue of Microorganisms (GCM) 10K type strain sequencing project: providing services to taxonomists for standard genome sequencing and annotation.</title>
        <authorList>
            <consortium name="The Broad Institute Genomics Platform"/>
            <consortium name="The Broad Institute Genome Sequencing Center for Infectious Disease"/>
            <person name="Wu L."/>
            <person name="Ma J."/>
        </authorList>
    </citation>
    <scope>NUCLEOTIDE SEQUENCE [LARGE SCALE GENOMIC DNA]</scope>
    <source>
        <strain evidence="3">CCUG 53519</strain>
    </source>
</reference>
<organism evidence="2 3">
    <name type="scientific">Paenibacillus provencensis</name>
    <dbReference type="NCBI Taxonomy" id="441151"/>
    <lineage>
        <taxon>Bacteria</taxon>
        <taxon>Bacillati</taxon>
        <taxon>Bacillota</taxon>
        <taxon>Bacilli</taxon>
        <taxon>Bacillales</taxon>
        <taxon>Paenibacillaceae</taxon>
        <taxon>Paenibacillus</taxon>
    </lineage>
</organism>
<protein>
    <submittedName>
        <fullName evidence="2">Phage holin family protein</fullName>
    </submittedName>
</protein>
<evidence type="ECO:0000313" key="3">
    <source>
        <dbReference type="Proteomes" id="UP001597169"/>
    </source>
</evidence>
<keyword evidence="3" id="KW-1185">Reference proteome</keyword>
<sequence length="88" mass="9593">MEWNTIAELLDPRLIIVLAACWVIGYVLKQTPKVPNWTIVYAVTIFSIGLTIWILGWGPESLIQGVLTGAVAIYGNQLLKQGVKGAGQ</sequence>
<comment type="caution">
    <text evidence="2">The sequence shown here is derived from an EMBL/GenBank/DDBJ whole genome shotgun (WGS) entry which is preliminary data.</text>
</comment>